<dbReference type="AlphaFoldDB" id="A0A2P2NQX1"/>
<dbReference type="EMBL" id="GGEC01064361">
    <property type="protein sequence ID" value="MBX44845.1"/>
    <property type="molecule type" value="Transcribed_RNA"/>
</dbReference>
<name>A0A2P2NQX1_RHIMU</name>
<protein>
    <submittedName>
        <fullName evidence="1">Uncharacterized protein</fullName>
    </submittedName>
</protein>
<reference evidence="1" key="1">
    <citation type="submission" date="2018-02" db="EMBL/GenBank/DDBJ databases">
        <title>Rhizophora mucronata_Transcriptome.</title>
        <authorList>
            <person name="Meera S.P."/>
            <person name="Sreeshan A."/>
            <person name="Augustine A."/>
        </authorList>
    </citation>
    <scope>NUCLEOTIDE SEQUENCE</scope>
    <source>
        <tissue evidence="1">Leaf</tissue>
    </source>
</reference>
<organism evidence="1">
    <name type="scientific">Rhizophora mucronata</name>
    <name type="common">Asiatic mangrove</name>
    <dbReference type="NCBI Taxonomy" id="61149"/>
    <lineage>
        <taxon>Eukaryota</taxon>
        <taxon>Viridiplantae</taxon>
        <taxon>Streptophyta</taxon>
        <taxon>Embryophyta</taxon>
        <taxon>Tracheophyta</taxon>
        <taxon>Spermatophyta</taxon>
        <taxon>Magnoliopsida</taxon>
        <taxon>eudicotyledons</taxon>
        <taxon>Gunneridae</taxon>
        <taxon>Pentapetalae</taxon>
        <taxon>rosids</taxon>
        <taxon>fabids</taxon>
        <taxon>Malpighiales</taxon>
        <taxon>Rhizophoraceae</taxon>
        <taxon>Rhizophora</taxon>
    </lineage>
</organism>
<accession>A0A2P2NQX1</accession>
<proteinExistence type="predicted"/>
<sequence>MPWKANAQGEFKWHSLFIVSLVLSPPQFYLKNNVSAG</sequence>
<evidence type="ECO:0000313" key="1">
    <source>
        <dbReference type="EMBL" id="MBX44845.1"/>
    </source>
</evidence>